<feature type="domain" description="PPM-type phosphatase" evidence="2">
    <location>
        <begin position="52"/>
        <end position="270"/>
    </location>
</feature>
<dbReference type="Gene3D" id="3.60.40.10">
    <property type="entry name" value="PPM-type phosphatase domain"/>
    <property type="match status" value="2"/>
</dbReference>
<dbReference type="AlphaFoldDB" id="A0A0M0JT13"/>
<proteinExistence type="predicted"/>
<comment type="caution">
    <text evidence="3">The sequence shown here is derived from an EMBL/GenBank/DDBJ whole genome shotgun (WGS) entry which is preliminary data.</text>
</comment>
<dbReference type="InterPro" id="IPR036457">
    <property type="entry name" value="PPM-type-like_dom_sf"/>
</dbReference>
<accession>A0A0M0JT13</accession>
<protein>
    <submittedName>
        <fullName evidence="3">Protein phosphatase</fullName>
    </submittedName>
</protein>
<dbReference type="SUPFAM" id="SSF81606">
    <property type="entry name" value="PP2C-like"/>
    <property type="match status" value="1"/>
</dbReference>
<keyword evidence="4" id="KW-1185">Reference proteome</keyword>
<dbReference type="Proteomes" id="UP000037460">
    <property type="component" value="Unassembled WGS sequence"/>
</dbReference>
<dbReference type="Pfam" id="PF00481">
    <property type="entry name" value="PP2C"/>
    <property type="match status" value="2"/>
</dbReference>
<evidence type="ECO:0000313" key="4">
    <source>
        <dbReference type="Proteomes" id="UP000037460"/>
    </source>
</evidence>
<feature type="region of interest" description="Disordered" evidence="1">
    <location>
        <begin position="1"/>
        <end position="39"/>
    </location>
</feature>
<dbReference type="CDD" id="cd00143">
    <property type="entry name" value="PP2Cc"/>
    <property type="match status" value="1"/>
</dbReference>
<dbReference type="GO" id="GO:0004722">
    <property type="term" value="F:protein serine/threonine phosphatase activity"/>
    <property type="evidence" value="ECO:0007669"/>
    <property type="project" value="InterPro"/>
</dbReference>
<evidence type="ECO:0000313" key="3">
    <source>
        <dbReference type="EMBL" id="KOO29635.1"/>
    </source>
</evidence>
<feature type="compositionally biased region" description="Basic and acidic residues" evidence="1">
    <location>
        <begin position="16"/>
        <end position="39"/>
    </location>
</feature>
<reference evidence="4" key="1">
    <citation type="journal article" date="2015" name="PLoS Genet.">
        <title>Genome Sequence and Transcriptome Analyses of Chrysochromulina tobin: Metabolic Tools for Enhanced Algal Fitness in the Prominent Order Prymnesiales (Haptophyceae).</title>
        <authorList>
            <person name="Hovde B.T."/>
            <person name="Deodato C.R."/>
            <person name="Hunsperger H.M."/>
            <person name="Ryken S.A."/>
            <person name="Yost W."/>
            <person name="Jha R.K."/>
            <person name="Patterson J."/>
            <person name="Monnat R.J. Jr."/>
            <person name="Barlow S.B."/>
            <person name="Starkenburg S.R."/>
            <person name="Cattolico R.A."/>
        </authorList>
    </citation>
    <scope>NUCLEOTIDE SEQUENCE</scope>
    <source>
        <strain evidence="4">CCMP291</strain>
    </source>
</reference>
<dbReference type="PANTHER" id="PTHR47992">
    <property type="entry name" value="PROTEIN PHOSPHATASE"/>
    <property type="match status" value="1"/>
</dbReference>
<evidence type="ECO:0000259" key="2">
    <source>
        <dbReference type="PROSITE" id="PS51746"/>
    </source>
</evidence>
<evidence type="ECO:0000256" key="1">
    <source>
        <dbReference type="SAM" id="MobiDB-lite"/>
    </source>
</evidence>
<name>A0A0M0JT13_9EUKA</name>
<dbReference type="PROSITE" id="PS51746">
    <property type="entry name" value="PPM_2"/>
    <property type="match status" value="1"/>
</dbReference>
<dbReference type="InterPro" id="IPR015655">
    <property type="entry name" value="PP2C"/>
</dbReference>
<dbReference type="SMART" id="SM00332">
    <property type="entry name" value="PP2Cc"/>
    <property type="match status" value="1"/>
</dbReference>
<dbReference type="InterPro" id="IPR001932">
    <property type="entry name" value="PPM-type_phosphatase-like_dom"/>
</dbReference>
<sequence length="391" mass="41290">MAKKDKAQVQDDGDDGAARKKAAQEEHKRKREEAEAKKKALLEEKLAMSQHGLGVEELKGNRGTQEDRVTALRLPSGERLACVFDGHRGDSCSQFAMTRMPHSVSMLLSGGNDADEALRRAIGELHITWQESGADKSGATSSVAIVHGGSLFLATVGNSDVVLCSSKVADQLSKGVKPEDLHSGLLGNEDQDPKLQKPQVLQRKLTASDEFLILATDGVWTAIKPQKACDVVSKSLAEQPNACHLAAKALVDAAYNAESTDNIAAAVVLLHGYDATKAPVFARLPAGVRPGDEVRLLVSNRGASDGEYLVAVPTGYEPGMLLRVGVPYGGSVSMGSGAADGGETHLLNVPPNARPGDTLSVKASWGALYFVQVPPGHNPGDTFAAEIIPEH</sequence>
<organism evidence="3 4">
    <name type="scientific">Chrysochromulina tobinii</name>
    <dbReference type="NCBI Taxonomy" id="1460289"/>
    <lineage>
        <taxon>Eukaryota</taxon>
        <taxon>Haptista</taxon>
        <taxon>Haptophyta</taxon>
        <taxon>Prymnesiophyceae</taxon>
        <taxon>Prymnesiales</taxon>
        <taxon>Chrysochromulinaceae</taxon>
        <taxon>Chrysochromulina</taxon>
    </lineage>
</organism>
<dbReference type="OrthoDB" id="10264738at2759"/>
<dbReference type="EMBL" id="JWZX01002385">
    <property type="protein sequence ID" value="KOO29635.1"/>
    <property type="molecule type" value="Genomic_DNA"/>
</dbReference>
<gene>
    <name evidence="3" type="ORF">Ctob_006347</name>
</gene>